<dbReference type="InterPro" id="IPR001223">
    <property type="entry name" value="Glyco_hydro18_cat"/>
</dbReference>
<dbReference type="GO" id="GO:0000272">
    <property type="term" value="P:polysaccharide catabolic process"/>
    <property type="evidence" value="ECO:0007669"/>
    <property type="project" value="UniProtKB-KW"/>
</dbReference>
<feature type="chain" id="PRO_5040407650" evidence="7">
    <location>
        <begin position="28"/>
        <end position="326"/>
    </location>
</feature>
<protein>
    <submittedName>
        <fullName evidence="9">Glycoside hydrolase</fullName>
    </submittedName>
</protein>
<evidence type="ECO:0000313" key="9">
    <source>
        <dbReference type="EMBL" id="KAF2093981.1"/>
    </source>
</evidence>
<evidence type="ECO:0000313" key="10">
    <source>
        <dbReference type="Proteomes" id="UP000799772"/>
    </source>
</evidence>
<evidence type="ECO:0000256" key="3">
    <source>
        <dbReference type="ARBA" id="ARBA00023024"/>
    </source>
</evidence>
<dbReference type="PROSITE" id="PS51910">
    <property type="entry name" value="GH18_2"/>
    <property type="match status" value="1"/>
</dbReference>
<keyword evidence="10" id="KW-1185">Reference proteome</keyword>
<evidence type="ECO:0000256" key="1">
    <source>
        <dbReference type="ARBA" id="ARBA00000822"/>
    </source>
</evidence>
<dbReference type="OrthoDB" id="3012298at2759"/>
<evidence type="ECO:0000256" key="4">
    <source>
        <dbReference type="ARBA" id="ARBA00023277"/>
    </source>
</evidence>
<evidence type="ECO:0000256" key="6">
    <source>
        <dbReference type="ARBA" id="ARBA00023326"/>
    </source>
</evidence>
<keyword evidence="7" id="KW-0732">Signal</keyword>
<evidence type="ECO:0000259" key="8">
    <source>
        <dbReference type="PROSITE" id="PS51910"/>
    </source>
</evidence>
<gene>
    <name evidence="9" type="ORF">NA57DRAFT_47598</name>
</gene>
<dbReference type="Gene3D" id="3.20.20.80">
    <property type="entry name" value="Glycosidases"/>
    <property type="match status" value="1"/>
</dbReference>
<evidence type="ECO:0000256" key="2">
    <source>
        <dbReference type="ARBA" id="ARBA00022801"/>
    </source>
</evidence>
<feature type="domain" description="GH18" evidence="8">
    <location>
        <begin position="33"/>
        <end position="309"/>
    </location>
</feature>
<name>A0A9P4I2S4_9PEZI</name>
<sequence>MTNSQSFATRLFGLTILISTLSGFISATPATTDKKIIYYHSTINNTDTPVSLLPLINGTSDQVVTNIIIGQMHLNTTGLSLNDDLISSPKFDRLWPEVAQLQQKNIKVSAMLLDKYNVLKGNQTVFDEHYAFLHDALKAHNFDGFDIDDEDPTALPIQGIERLIDRLRQDFGPDFLISMSPVASALAGGSNLSGFNYTTLEQQRGKDIAWYNAQFYGGWGDASTPDGYDAIVNNGFSPDRVVMGLLTNPSNAGSGFVDLNTTKATLQTLTSKYPQFAGVAGWEYFNSLPGGTQAPWQWSEFFAQALGVNTGSQSSKRSTRAVAFKA</sequence>
<organism evidence="9 10">
    <name type="scientific">Rhizodiscina lignyota</name>
    <dbReference type="NCBI Taxonomy" id="1504668"/>
    <lineage>
        <taxon>Eukaryota</taxon>
        <taxon>Fungi</taxon>
        <taxon>Dikarya</taxon>
        <taxon>Ascomycota</taxon>
        <taxon>Pezizomycotina</taxon>
        <taxon>Dothideomycetes</taxon>
        <taxon>Pleosporomycetidae</taxon>
        <taxon>Aulographales</taxon>
        <taxon>Rhizodiscinaceae</taxon>
        <taxon>Rhizodiscina</taxon>
    </lineage>
</organism>
<dbReference type="AlphaFoldDB" id="A0A9P4I2S4"/>
<comment type="catalytic activity">
    <reaction evidence="1">
        <text>Random endo-hydrolysis of N-acetyl-beta-D-glucosaminide (1-&gt;4)-beta-linkages in chitin and chitodextrins.</text>
        <dbReference type="EC" id="3.2.1.14"/>
    </reaction>
</comment>
<comment type="caution">
    <text evidence="9">The sequence shown here is derived from an EMBL/GenBank/DDBJ whole genome shotgun (WGS) entry which is preliminary data.</text>
</comment>
<evidence type="ECO:0000256" key="7">
    <source>
        <dbReference type="SAM" id="SignalP"/>
    </source>
</evidence>
<keyword evidence="4" id="KW-0119">Carbohydrate metabolism</keyword>
<reference evidence="9" key="1">
    <citation type="journal article" date="2020" name="Stud. Mycol.">
        <title>101 Dothideomycetes genomes: a test case for predicting lifestyles and emergence of pathogens.</title>
        <authorList>
            <person name="Haridas S."/>
            <person name="Albert R."/>
            <person name="Binder M."/>
            <person name="Bloem J."/>
            <person name="Labutti K."/>
            <person name="Salamov A."/>
            <person name="Andreopoulos B."/>
            <person name="Baker S."/>
            <person name="Barry K."/>
            <person name="Bills G."/>
            <person name="Bluhm B."/>
            <person name="Cannon C."/>
            <person name="Castanera R."/>
            <person name="Culley D."/>
            <person name="Daum C."/>
            <person name="Ezra D."/>
            <person name="Gonzalez J."/>
            <person name="Henrissat B."/>
            <person name="Kuo A."/>
            <person name="Liang C."/>
            <person name="Lipzen A."/>
            <person name="Lutzoni F."/>
            <person name="Magnuson J."/>
            <person name="Mondo S."/>
            <person name="Nolan M."/>
            <person name="Ohm R."/>
            <person name="Pangilinan J."/>
            <person name="Park H.-J."/>
            <person name="Ramirez L."/>
            <person name="Alfaro M."/>
            <person name="Sun H."/>
            <person name="Tritt A."/>
            <person name="Yoshinaga Y."/>
            <person name="Zwiers L.-H."/>
            <person name="Turgeon B."/>
            <person name="Goodwin S."/>
            <person name="Spatafora J."/>
            <person name="Crous P."/>
            <person name="Grigoriev I."/>
        </authorList>
    </citation>
    <scope>NUCLEOTIDE SEQUENCE</scope>
    <source>
        <strain evidence="9">CBS 133067</strain>
    </source>
</reference>
<dbReference type="GO" id="GO:0006032">
    <property type="term" value="P:chitin catabolic process"/>
    <property type="evidence" value="ECO:0007669"/>
    <property type="project" value="UniProtKB-KW"/>
</dbReference>
<dbReference type="GO" id="GO:0008843">
    <property type="term" value="F:endochitinase activity"/>
    <property type="evidence" value="ECO:0007669"/>
    <property type="project" value="UniProtKB-EC"/>
</dbReference>
<keyword evidence="6" id="KW-0624">Polysaccharide degradation</keyword>
<dbReference type="InterPro" id="IPR017853">
    <property type="entry name" value="GH"/>
</dbReference>
<dbReference type="Proteomes" id="UP000799772">
    <property type="component" value="Unassembled WGS sequence"/>
</dbReference>
<dbReference type="SUPFAM" id="SSF51445">
    <property type="entry name" value="(Trans)glycosidases"/>
    <property type="match status" value="1"/>
</dbReference>
<feature type="signal peptide" evidence="7">
    <location>
        <begin position="1"/>
        <end position="27"/>
    </location>
</feature>
<proteinExistence type="predicted"/>
<dbReference type="InterPro" id="IPR001579">
    <property type="entry name" value="Glyco_hydro_18_chit_AS"/>
</dbReference>
<dbReference type="EMBL" id="ML978136">
    <property type="protein sequence ID" value="KAF2093981.1"/>
    <property type="molecule type" value="Genomic_DNA"/>
</dbReference>
<keyword evidence="2 9" id="KW-0378">Hydrolase</keyword>
<evidence type="ECO:0000256" key="5">
    <source>
        <dbReference type="ARBA" id="ARBA00023295"/>
    </source>
</evidence>
<keyword evidence="3" id="KW-0146">Chitin degradation</keyword>
<dbReference type="PROSITE" id="PS01095">
    <property type="entry name" value="GH18_1"/>
    <property type="match status" value="1"/>
</dbReference>
<keyword evidence="5" id="KW-0326">Glycosidase</keyword>
<accession>A0A9P4I2S4</accession>